<evidence type="ECO:0000256" key="2">
    <source>
        <dbReference type="ARBA" id="ARBA00023043"/>
    </source>
</evidence>
<proteinExistence type="predicted"/>
<dbReference type="PANTHER" id="PTHR24171">
    <property type="entry name" value="ANKYRIN REPEAT DOMAIN-CONTAINING PROTEIN 39-RELATED"/>
    <property type="match status" value="1"/>
</dbReference>
<dbReference type="PROSITE" id="PS50088">
    <property type="entry name" value="ANK_REPEAT"/>
    <property type="match status" value="2"/>
</dbReference>
<dbReference type="Pfam" id="PF12796">
    <property type="entry name" value="Ank_2"/>
    <property type="match status" value="1"/>
</dbReference>
<comment type="caution">
    <text evidence="5">The sequence shown here is derived from an EMBL/GenBank/DDBJ whole genome shotgun (WGS) entry which is preliminary data.</text>
</comment>
<evidence type="ECO:0000313" key="6">
    <source>
        <dbReference type="Proteomes" id="UP000002748"/>
    </source>
</evidence>
<evidence type="ECO:0000313" key="5">
    <source>
        <dbReference type="EMBL" id="EJT47863.1"/>
    </source>
</evidence>
<gene>
    <name evidence="5" type="ORF">A1Q1_03240</name>
</gene>
<dbReference type="EMBL" id="ALBS01000226">
    <property type="protein sequence ID" value="EJT47863.1"/>
    <property type="molecule type" value="Genomic_DNA"/>
</dbReference>
<dbReference type="HOGENOM" id="CLU_518938_0_0_1"/>
<feature type="compositionally biased region" description="Basic and acidic residues" evidence="4">
    <location>
        <begin position="275"/>
        <end position="339"/>
    </location>
</feature>
<keyword evidence="1" id="KW-0677">Repeat</keyword>
<organism evidence="5 6">
    <name type="scientific">Trichosporon asahii var. asahii (strain ATCC 90039 / CBS 2479 / JCM 2466 / KCTC 7840 / NBRC 103889/ NCYC 2677 / UAMH 7654)</name>
    <name type="common">Yeast</name>
    <dbReference type="NCBI Taxonomy" id="1186058"/>
    <lineage>
        <taxon>Eukaryota</taxon>
        <taxon>Fungi</taxon>
        <taxon>Dikarya</taxon>
        <taxon>Basidiomycota</taxon>
        <taxon>Agaricomycotina</taxon>
        <taxon>Tremellomycetes</taxon>
        <taxon>Trichosporonales</taxon>
        <taxon>Trichosporonaceae</taxon>
        <taxon>Trichosporon</taxon>
    </lineage>
</organism>
<evidence type="ECO:0000256" key="1">
    <source>
        <dbReference type="ARBA" id="ARBA00022737"/>
    </source>
</evidence>
<dbReference type="PROSITE" id="PS50297">
    <property type="entry name" value="ANK_REP_REGION"/>
    <property type="match status" value="2"/>
</dbReference>
<dbReference type="RefSeq" id="XP_014178995.1">
    <property type="nucleotide sequence ID" value="XM_014323520.1"/>
</dbReference>
<name>J5QKQ9_TRIAS</name>
<keyword evidence="2 3" id="KW-0040">ANK repeat</keyword>
<dbReference type="InterPro" id="IPR036770">
    <property type="entry name" value="Ankyrin_rpt-contain_sf"/>
</dbReference>
<dbReference type="GeneID" id="25986753"/>
<evidence type="ECO:0000256" key="4">
    <source>
        <dbReference type="SAM" id="MobiDB-lite"/>
    </source>
</evidence>
<feature type="repeat" description="ANK" evidence="3">
    <location>
        <begin position="155"/>
        <end position="187"/>
    </location>
</feature>
<dbReference type="InterPro" id="IPR002110">
    <property type="entry name" value="Ankyrin_rpt"/>
</dbReference>
<dbReference type="Gene3D" id="1.25.40.20">
    <property type="entry name" value="Ankyrin repeat-containing domain"/>
    <property type="match status" value="1"/>
</dbReference>
<sequence length="527" mass="58480">MRVSASCASLPTESAKPSEVSWSCFPELTADNNVPLLSRLQYKYDLRNTDKRRITSLAWAALELNLEVFEWLLLDYGHDDHELSRDSAHNTIFHLLAAAPAPPALSPNAEIWAGAPDFPPRPQTRPQAELTDICLRMTEVYYTLFPFLLDWSNNRGETALHVAAQADNPAFIACLIELGADPDLADLDGNTPLHCAASWGHVACIRALLERGASVALRNFENFTPADVAYSNSVRAAFDNMARDVVELRRQRKLLQQQREELDDYDGEEEEVEDRFDPNQRFDPRFDRYGSGDRRPSEGAMERTESERGFGRRESVSGRRERAERQYGEGELDRLERMEPLPSPRSPRGGRFRSGSGSTASHTGSRSSSHSYSDHPLPPLPLEAQPPLPPLPDRYARYSRPGSPTPIASRQGSESHVPMLAHHHSDYTPEQIQAMRPVPPMPFAAAPAPVPGYAEDELGSRKRAHLGDAPGCEHAGTPGAGEGWAQDCDSGGLREEQETRTPDRDSGPTPPSRYQEPEGQPQSETHA</sequence>
<feature type="region of interest" description="Disordered" evidence="4">
    <location>
        <begin position="259"/>
        <end position="527"/>
    </location>
</feature>
<dbReference type="SUPFAM" id="SSF48403">
    <property type="entry name" value="Ankyrin repeat"/>
    <property type="match status" value="1"/>
</dbReference>
<feature type="compositionally biased region" description="Pro residues" evidence="4">
    <location>
        <begin position="376"/>
        <end position="392"/>
    </location>
</feature>
<dbReference type="Proteomes" id="UP000002748">
    <property type="component" value="Unassembled WGS sequence"/>
</dbReference>
<dbReference type="SMART" id="SM00248">
    <property type="entry name" value="ANK"/>
    <property type="match status" value="3"/>
</dbReference>
<feature type="repeat" description="ANK" evidence="3">
    <location>
        <begin position="188"/>
        <end position="220"/>
    </location>
</feature>
<protein>
    <submittedName>
        <fullName evidence="5">Uncharacterized protein</fullName>
    </submittedName>
</protein>
<dbReference type="KEGG" id="tasa:A1Q1_03240"/>
<dbReference type="GO" id="GO:0004842">
    <property type="term" value="F:ubiquitin-protein transferase activity"/>
    <property type="evidence" value="ECO:0007669"/>
    <property type="project" value="TreeGrafter"/>
</dbReference>
<feature type="compositionally biased region" description="Acidic residues" evidence="4">
    <location>
        <begin position="261"/>
        <end position="274"/>
    </location>
</feature>
<accession>J5QKQ9</accession>
<feature type="compositionally biased region" description="Low complexity" evidence="4">
    <location>
        <begin position="346"/>
        <end position="371"/>
    </location>
</feature>
<reference evidence="5 6" key="1">
    <citation type="journal article" date="2012" name="Eukaryot. Cell">
        <title>Draft genome sequence of CBS 2479, the standard type strain of Trichosporon asahii.</title>
        <authorList>
            <person name="Yang R.Y."/>
            <person name="Li H.T."/>
            <person name="Zhu H."/>
            <person name="Zhou G.P."/>
            <person name="Wang M."/>
            <person name="Wang L."/>
        </authorList>
    </citation>
    <scope>NUCLEOTIDE SEQUENCE [LARGE SCALE GENOMIC DNA]</scope>
    <source>
        <strain evidence="6">ATCC 90039 / CBS 2479 / JCM 2466 / KCTC 7840 / NCYC 2677 / UAMH 7654</strain>
    </source>
</reference>
<dbReference type="VEuPathDB" id="FungiDB:A1Q1_03240"/>
<feature type="compositionally biased region" description="Basic and acidic residues" evidence="4">
    <location>
        <begin position="492"/>
        <end position="506"/>
    </location>
</feature>
<evidence type="ECO:0000256" key="3">
    <source>
        <dbReference type="PROSITE-ProRule" id="PRU00023"/>
    </source>
</evidence>
<dbReference type="AlphaFoldDB" id="J5QKQ9"/>
<dbReference type="GO" id="GO:0085020">
    <property type="term" value="P:protein K6-linked ubiquitination"/>
    <property type="evidence" value="ECO:0007669"/>
    <property type="project" value="TreeGrafter"/>
</dbReference>
<dbReference type="OrthoDB" id="341259at2759"/>
<dbReference type="PANTHER" id="PTHR24171:SF8">
    <property type="entry name" value="BRCA1-ASSOCIATED RING DOMAIN PROTEIN 1"/>
    <property type="match status" value="1"/>
</dbReference>